<dbReference type="Pfam" id="PF01433">
    <property type="entry name" value="Peptidase_M1"/>
    <property type="match status" value="1"/>
</dbReference>
<dbReference type="InterPro" id="IPR042097">
    <property type="entry name" value="Aminopeptidase_N-like_N_sf"/>
</dbReference>
<evidence type="ECO:0000259" key="1">
    <source>
        <dbReference type="Pfam" id="PF01433"/>
    </source>
</evidence>
<dbReference type="PANTHER" id="PTHR11533">
    <property type="entry name" value="PROTEASE M1 ZINC METALLOPROTEASE"/>
    <property type="match status" value="1"/>
</dbReference>
<keyword evidence="2" id="KW-0378">Hydrolase</keyword>
<dbReference type="SUPFAM" id="SSF63737">
    <property type="entry name" value="Leukotriene A4 hydrolase N-terminal domain"/>
    <property type="match status" value="1"/>
</dbReference>
<feature type="domain" description="Peptidase M1 membrane alanine aminopeptidase" evidence="1">
    <location>
        <begin position="277"/>
        <end position="476"/>
    </location>
</feature>
<dbReference type="AlphaFoldDB" id="A0A7W8YUX1"/>
<reference evidence="2 3" key="1">
    <citation type="submission" date="2020-08" db="EMBL/GenBank/DDBJ databases">
        <title>Genomic Encyclopedia of Type Strains, Phase IV (KMG-V): Genome sequencing to study the core and pangenomes of soil and plant-associated prokaryotes.</title>
        <authorList>
            <person name="Whitman W."/>
        </authorList>
    </citation>
    <scope>NUCLEOTIDE SEQUENCE [LARGE SCALE GENOMIC DNA]</scope>
    <source>
        <strain evidence="2 3">MP7CTX6</strain>
    </source>
</reference>
<keyword evidence="2" id="KW-0031">Aminopeptidase</keyword>
<dbReference type="EMBL" id="JACHCF010000007">
    <property type="protein sequence ID" value="MBB5622199.1"/>
    <property type="molecule type" value="Genomic_DNA"/>
</dbReference>
<dbReference type="GO" id="GO:0070006">
    <property type="term" value="F:metalloaminopeptidase activity"/>
    <property type="evidence" value="ECO:0007669"/>
    <property type="project" value="TreeGrafter"/>
</dbReference>
<dbReference type="Gene3D" id="1.10.390.10">
    <property type="entry name" value="Neutral Protease Domain 2"/>
    <property type="match status" value="1"/>
</dbReference>
<gene>
    <name evidence="2" type="ORF">HDE69_003264</name>
</gene>
<organism evidence="2 3">
    <name type="scientific">Pedobacter cryoconitis</name>
    <dbReference type="NCBI Taxonomy" id="188932"/>
    <lineage>
        <taxon>Bacteria</taxon>
        <taxon>Pseudomonadati</taxon>
        <taxon>Bacteroidota</taxon>
        <taxon>Sphingobacteriia</taxon>
        <taxon>Sphingobacteriales</taxon>
        <taxon>Sphingobacteriaceae</taxon>
        <taxon>Pedobacter</taxon>
    </lineage>
</organism>
<sequence length="555" mass="63421">MDYKKILYLIFFVLFTNLPVRTKAQSKMQEKTFSRADTLKGNLTPLRSCYDINFYHLDVKFNIGKRFISGSNLFRFTATQDFTRLQFDLFANLNIDKIVYHNQVLPYTREFNAVFISFPELIRKDSKDEFTVFYSGYPNVALKAPRESGVVFAKDSLGYPLVATACESKGASIWWPNKDHLSDEPDSMLISVSVPKDLKEVSNGRLRKVTDLKNGYKRFDWFVGNSINNYNVAVNIGNYAHFSDSYPGEKGELTLDYWVLPYNLSRAKIDFAKNVKPLLKSYEHWFGPYPFDRDGYKLVETPYPAMEHQSAISYGGYMRGGPKNELTGISGGAKWDFIIVHESAHEWFGNNITAKDLGDLWIHEAFGSYAESLFIESLYGKKAGQEYIYANRSGIANDETIVAPYHVNQMGSGDMYSKGAMLLNTIRTIINDDEKWRGILRGLNKEYKHQTVTYNQVVNYICAQSGEKLESVFDQYLHYKTLPVLELAVKEGKLNCRWIAEAADFNMPLRIRISKGAYHFIYPSAKFTPVDLAGISAENIEVDTSNYYIGLIKAD</sequence>
<dbReference type="CDD" id="cd09603">
    <property type="entry name" value="M1_APN_like"/>
    <property type="match status" value="1"/>
</dbReference>
<dbReference type="GO" id="GO:0008270">
    <property type="term" value="F:zinc ion binding"/>
    <property type="evidence" value="ECO:0007669"/>
    <property type="project" value="InterPro"/>
</dbReference>
<dbReference type="GO" id="GO:0005737">
    <property type="term" value="C:cytoplasm"/>
    <property type="evidence" value="ECO:0007669"/>
    <property type="project" value="TreeGrafter"/>
</dbReference>
<dbReference type="SUPFAM" id="SSF55486">
    <property type="entry name" value="Metalloproteases ('zincins'), catalytic domain"/>
    <property type="match status" value="1"/>
</dbReference>
<comment type="caution">
    <text evidence="2">The sequence shown here is derived from an EMBL/GenBank/DDBJ whole genome shotgun (WGS) entry which is preliminary data.</text>
</comment>
<dbReference type="GO" id="GO:0042277">
    <property type="term" value="F:peptide binding"/>
    <property type="evidence" value="ECO:0007669"/>
    <property type="project" value="TreeGrafter"/>
</dbReference>
<proteinExistence type="predicted"/>
<evidence type="ECO:0000313" key="2">
    <source>
        <dbReference type="EMBL" id="MBB5622199.1"/>
    </source>
</evidence>
<dbReference type="Proteomes" id="UP000537718">
    <property type="component" value="Unassembled WGS sequence"/>
</dbReference>
<dbReference type="GO" id="GO:0043171">
    <property type="term" value="P:peptide catabolic process"/>
    <property type="evidence" value="ECO:0007669"/>
    <property type="project" value="TreeGrafter"/>
</dbReference>
<keyword evidence="2" id="KW-0645">Protease</keyword>
<accession>A0A7W8YUX1</accession>
<dbReference type="InterPro" id="IPR014782">
    <property type="entry name" value="Peptidase_M1_dom"/>
</dbReference>
<name>A0A7W8YUX1_9SPHI</name>
<dbReference type="Gene3D" id="2.60.40.1730">
    <property type="entry name" value="tricorn interacting facor f3 domain"/>
    <property type="match status" value="1"/>
</dbReference>
<dbReference type="RefSeq" id="WP_183868126.1">
    <property type="nucleotide sequence ID" value="NZ_JACHCF010000007.1"/>
</dbReference>
<evidence type="ECO:0000313" key="3">
    <source>
        <dbReference type="Proteomes" id="UP000537718"/>
    </source>
</evidence>
<dbReference type="InterPro" id="IPR050344">
    <property type="entry name" value="Peptidase_M1_aminopeptidases"/>
</dbReference>
<protein>
    <submittedName>
        <fullName evidence="2">Aminopeptidase N</fullName>
    </submittedName>
</protein>
<dbReference type="GO" id="GO:0016020">
    <property type="term" value="C:membrane"/>
    <property type="evidence" value="ECO:0007669"/>
    <property type="project" value="TreeGrafter"/>
</dbReference>
<dbReference type="InterPro" id="IPR027268">
    <property type="entry name" value="Peptidase_M4/M1_CTD_sf"/>
</dbReference>
<dbReference type="PANTHER" id="PTHR11533:SF174">
    <property type="entry name" value="PUROMYCIN-SENSITIVE AMINOPEPTIDASE-RELATED"/>
    <property type="match status" value="1"/>
</dbReference>
<dbReference type="GO" id="GO:0005615">
    <property type="term" value="C:extracellular space"/>
    <property type="evidence" value="ECO:0007669"/>
    <property type="project" value="TreeGrafter"/>
</dbReference>